<evidence type="ECO:0000313" key="2">
    <source>
        <dbReference type="EMBL" id="MDN4472101.1"/>
    </source>
</evidence>
<gene>
    <name evidence="2" type="ORF">QQX04_03725</name>
</gene>
<feature type="transmembrane region" description="Helical" evidence="1">
    <location>
        <begin position="47"/>
        <end position="65"/>
    </location>
</feature>
<evidence type="ECO:0000256" key="1">
    <source>
        <dbReference type="SAM" id="Phobius"/>
    </source>
</evidence>
<proteinExistence type="predicted"/>
<keyword evidence="1" id="KW-0812">Transmembrane</keyword>
<keyword evidence="1" id="KW-1133">Transmembrane helix</keyword>
<reference evidence="2" key="1">
    <citation type="submission" date="2023-06" db="EMBL/GenBank/DDBJ databases">
        <title>SYSU T00b26.</title>
        <authorList>
            <person name="Gao L."/>
            <person name="Fang B.-Z."/>
            <person name="Li W.-J."/>
        </authorList>
    </citation>
    <scope>NUCLEOTIDE SEQUENCE</scope>
    <source>
        <strain evidence="2">SYSU T00b26</strain>
    </source>
</reference>
<sequence length="84" mass="9214">MAEQTEHVSTCECELSECERIELELARERARERARAWDDRGMATVEYAMVTVAAAAFAGVLAVLIRSDEVRELLAGVIRGAFGG</sequence>
<dbReference type="RefSeq" id="WP_301126397.1">
    <property type="nucleotide sequence ID" value="NZ_JAUHPV010000002.1"/>
</dbReference>
<dbReference type="Proteomes" id="UP001172738">
    <property type="component" value="Unassembled WGS sequence"/>
</dbReference>
<dbReference type="InterPro" id="IPR025338">
    <property type="entry name" value="DUF4244"/>
</dbReference>
<evidence type="ECO:0000313" key="3">
    <source>
        <dbReference type="Proteomes" id="UP001172738"/>
    </source>
</evidence>
<accession>A0ABT8FYX5</accession>
<dbReference type="EMBL" id="JAUHPV010000002">
    <property type="protein sequence ID" value="MDN4472101.1"/>
    <property type="molecule type" value="Genomic_DNA"/>
</dbReference>
<keyword evidence="3" id="KW-1185">Reference proteome</keyword>
<organism evidence="2 3">
    <name type="scientific">Demequina zhanjiangensis</name>
    <dbReference type="NCBI Taxonomy" id="3051659"/>
    <lineage>
        <taxon>Bacteria</taxon>
        <taxon>Bacillati</taxon>
        <taxon>Actinomycetota</taxon>
        <taxon>Actinomycetes</taxon>
        <taxon>Micrococcales</taxon>
        <taxon>Demequinaceae</taxon>
        <taxon>Demequina</taxon>
    </lineage>
</organism>
<dbReference type="Pfam" id="PF14029">
    <property type="entry name" value="DUF4244"/>
    <property type="match status" value="1"/>
</dbReference>
<keyword evidence="1" id="KW-0472">Membrane</keyword>
<name>A0ABT8FYX5_9MICO</name>
<protein>
    <submittedName>
        <fullName evidence="2">DUF4244 domain-containing protein</fullName>
    </submittedName>
</protein>
<comment type="caution">
    <text evidence="2">The sequence shown here is derived from an EMBL/GenBank/DDBJ whole genome shotgun (WGS) entry which is preliminary data.</text>
</comment>